<evidence type="ECO:0000313" key="2">
    <source>
        <dbReference type="EMBL" id="CAI9734134.1"/>
    </source>
</evidence>
<feature type="compositionally biased region" description="Basic and acidic residues" evidence="1">
    <location>
        <begin position="226"/>
        <end position="240"/>
    </location>
</feature>
<dbReference type="AlphaFoldDB" id="A0AA36FEE3"/>
<keyword evidence="3" id="KW-1185">Reference proteome</keyword>
<feature type="compositionally biased region" description="Basic and acidic residues" evidence="1">
    <location>
        <begin position="170"/>
        <end position="219"/>
    </location>
</feature>
<dbReference type="EMBL" id="OX597828">
    <property type="protein sequence ID" value="CAI9734134.1"/>
    <property type="molecule type" value="Genomic_DNA"/>
</dbReference>
<organism evidence="2 3">
    <name type="scientific">Octopus vulgaris</name>
    <name type="common">Common octopus</name>
    <dbReference type="NCBI Taxonomy" id="6645"/>
    <lineage>
        <taxon>Eukaryota</taxon>
        <taxon>Metazoa</taxon>
        <taxon>Spiralia</taxon>
        <taxon>Lophotrochozoa</taxon>
        <taxon>Mollusca</taxon>
        <taxon>Cephalopoda</taxon>
        <taxon>Coleoidea</taxon>
        <taxon>Octopodiformes</taxon>
        <taxon>Octopoda</taxon>
        <taxon>Incirrata</taxon>
        <taxon>Octopodidae</taxon>
        <taxon>Octopus</taxon>
    </lineage>
</organism>
<sequence>MTEQKEVKRLMEEYKWYEVGETRYAVIEKKNIDEFMVRCERENWEVKDIRMSDEFVENMDEYFGVRMDMEFIRIGKEHSSDGENQRTEFENEPRPNIYIVTEQKEVKRIMEEYEWYEMDGTRYTVLEKKNIDEFVLRCERENWEVKDTRMSDEFVEYMEDSFGVRMDMDGLRIGNEHSGDSENKRTAEQKETQSGEKENEHEGKNSENKEKEITEKQEKGSNTTLKENENKGKKIVEKEQNSQGAEVVEKEPRQKQEKEKESTLKEREKAGKEQEKEQNQEKGKDGMQKGKETTGKEHKAQGRETADKEPKRQAKEKERKQKERKREIEGGEKRGSKS</sequence>
<reference evidence="2" key="1">
    <citation type="submission" date="2023-08" db="EMBL/GenBank/DDBJ databases">
        <authorList>
            <person name="Alioto T."/>
            <person name="Alioto T."/>
            <person name="Gomez Garrido J."/>
        </authorList>
    </citation>
    <scope>NUCLEOTIDE SEQUENCE</scope>
</reference>
<evidence type="ECO:0000313" key="3">
    <source>
        <dbReference type="Proteomes" id="UP001162480"/>
    </source>
</evidence>
<proteinExistence type="predicted"/>
<evidence type="ECO:0000256" key="1">
    <source>
        <dbReference type="SAM" id="MobiDB-lite"/>
    </source>
</evidence>
<dbReference type="Proteomes" id="UP001162480">
    <property type="component" value="Chromosome 15"/>
</dbReference>
<feature type="region of interest" description="Disordered" evidence="1">
    <location>
        <begin position="170"/>
        <end position="338"/>
    </location>
</feature>
<name>A0AA36FEE3_OCTVU</name>
<gene>
    <name evidence="2" type="ORF">OCTVUL_1B000085</name>
</gene>
<protein>
    <submittedName>
        <fullName evidence="2">Uncharacterized protein</fullName>
    </submittedName>
</protein>
<accession>A0AA36FEE3</accession>
<feature type="compositionally biased region" description="Basic and acidic residues" evidence="1">
    <location>
        <begin position="247"/>
        <end position="338"/>
    </location>
</feature>